<accession>A0ABP8VBD3</accession>
<evidence type="ECO:0000313" key="1">
    <source>
        <dbReference type="EMBL" id="GAA4652716.1"/>
    </source>
</evidence>
<reference evidence="2" key="1">
    <citation type="journal article" date="2019" name="Int. J. Syst. Evol. Microbiol.">
        <title>The Global Catalogue of Microorganisms (GCM) 10K type strain sequencing project: providing services to taxonomists for standard genome sequencing and annotation.</title>
        <authorList>
            <consortium name="The Broad Institute Genomics Platform"/>
            <consortium name="The Broad Institute Genome Sequencing Center for Infectious Disease"/>
            <person name="Wu L."/>
            <person name="Ma J."/>
        </authorList>
    </citation>
    <scope>NUCLEOTIDE SEQUENCE [LARGE SCALE GENOMIC DNA]</scope>
    <source>
        <strain evidence="2">JCM 17805</strain>
    </source>
</reference>
<protein>
    <submittedName>
        <fullName evidence="1">Uncharacterized protein</fullName>
    </submittedName>
</protein>
<gene>
    <name evidence="1" type="ORF">GCM10023116_50000</name>
</gene>
<sequence>MSGMLEPSRLTENYKLVNIDYRLVVCQDRFLKMADNINLQQLVEDFNRLSATAVLSGLKARKDIVRYITHRIDHFSVVEDLDTGYEEAQGVLKNLVSELYDLKPEAVVA</sequence>
<organism evidence="1 2">
    <name type="scientific">Kistimonas scapharcae</name>
    <dbReference type="NCBI Taxonomy" id="1036133"/>
    <lineage>
        <taxon>Bacteria</taxon>
        <taxon>Pseudomonadati</taxon>
        <taxon>Pseudomonadota</taxon>
        <taxon>Gammaproteobacteria</taxon>
        <taxon>Oceanospirillales</taxon>
        <taxon>Endozoicomonadaceae</taxon>
        <taxon>Kistimonas</taxon>
    </lineage>
</organism>
<evidence type="ECO:0000313" key="2">
    <source>
        <dbReference type="Proteomes" id="UP001500604"/>
    </source>
</evidence>
<dbReference type="Proteomes" id="UP001500604">
    <property type="component" value="Unassembled WGS sequence"/>
</dbReference>
<proteinExistence type="predicted"/>
<dbReference type="EMBL" id="BAABFL010000480">
    <property type="protein sequence ID" value="GAA4652716.1"/>
    <property type="molecule type" value="Genomic_DNA"/>
</dbReference>
<comment type="caution">
    <text evidence="1">The sequence shown here is derived from an EMBL/GenBank/DDBJ whole genome shotgun (WGS) entry which is preliminary data.</text>
</comment>
<keyword evidence="2" id="KW-1185">Reference proteome</keyword>
<name>A0ABP8VBD3_9GAMM</name>